<feature type="domain" description="3D" evidence="2">
    <location>
        <begin position="303"/>
        <end position="361"/>
    </location>
</feature>
<feature type="chain" id="PRO_5046270840" evidence="1">
    <location>
        <begin position="23"/>
        <end position="364"/>
    </location>
</feature>
<feature type="signal peptide" evidence="1">
    <location>
        <begin position="1"/>
        <end position="22"/>
    </location>
</feature>
<reference evidence="3 4" key="1">
    <citation type="journal article" date="2021" name="ISME Commun">
        <title>Automated analysis of genomic sequences facilitates high-throughput and comprehensive description of bacteria.</title>
        <authorList>
            <person name="Hitch T.C.A."/>
        </authorList>
    </citation>
    <scope>NUCLEOTIDE SEQUENCE [LARGE SCALE GENOMIC DNA]</scope>
    <source>
        <strain evidence="3 4">Sanger_23</strain>
    </source>
</reference>
<comment type="caution">
    <text evidence="3">The sequence shown here is derived from an EMBL/GenBank/DDBJ whole genome shotgun (WGS) entry which is preliminary data.</text>
</comment>
<dbReference type="InterPro" id="IPR059180">
    <property type="entry name" value="3D_YorM"/>
</dbReference>
<protein>
    <submittedName>
        <fullName evidence="3">3D domain-containing protein</fullName>
    </submittedName>
</protein>
<name>A0ABT2TSU3_9FIRM</name>
<keyword evidence="4" id="KW-1185">Reference proteome</keyword>
<keyword evidence="1" id="KW-0732">Signal</keyword>
<dbReference type="InterPro" id="IPR036908">
    <property type="entry name" value="RlpA-like_sf"/>
</dbReference>
<evidence type="ECO:0000259" key="2">
    <source>
        <dbReference type="Pfam" id="PF06725"/>
    </source>
</evidence>
<dbReference type="Proteomes" id="UP001652409">
    <property type="component" value="Unassembled WGS sequence"/>
</dbReference>
<dbReference type="CDD" id="cd14667">
    <property type="entry name" value="3D_containing_proteins"/>
    <property type="match status" value="1"/>
</dbReference>
<gene>
    <name evidence="3" type="ORF">OCV61_07780</name>
</gene>
<evidence type="ECO:0000256" key="1">
    <source>
        <dbReference type="SAM" id="SignalP"/>
    </source>
</evidence>
<evidence type="ECO:0000313" key="3">
    <source>
        <dbReference type="EMBL" id="MCU6765313.1"/>
    </source>
</evidence>
<accession>A0ABT2TSU3</accession>
<dbReference type="SUPFAM" id="SSF50685">
    <property type="entry name" value="Barwin-like endoglucanases"/>
    <property type="match status" value="1"/>
</dbReference>
<dbReference type="Pfam" id="PF06725">
    <property type="entry name" value="3D"/>
    <property type="match status" value="1"/>
</dbReference>
<dbReference type="EMBL" id="JAOQJL010000012">
    <property type="protein sequence ID" value="MCU6765313.1"/>
    <property type="molecule type" value="Genomic_DNA"/>
</dbReference>
<evidence type="ECO:0000313" key="4">
    <source>
        <dbReference type="Proteomes" id="UP001652409"/>
    </source>
</evidence>
<sequence>MKRKIFLAGLCTALLTPIPVSAQVLDYAGIVDKYKQEDKALQRFLLDDGAGGTVTALADAEDLYITSKSAQIHSKPGETGDVLDTAVFGTELERVAVCDNGWSKVEYTSDTGEQISGFVSDTQLGQGTALEEVNDTVTVARDCDVLDFPGRKDGEVTGEVLEEDQITRTGIVDGIWSRIIFENEEGTSSTGYIPTNVLEGYEDESLTAKADTSTSNGDIQAGSIHKSAGEGVFAEAVDGVTSVNGSGAAADGVQVGTPISVSADASLKSLGTFRITHYCPCSICCGPWSNGITSTGVTAVTNRTIAVDPTQIPYGSKVVIDGQVYVAEDCGGAIKENCIDIYVGSHAEGESKGVYYTEVYLIQE</sequence>
<dbReference type="InterPro" id="IPR010611">
    <property type="entry name" value="3D_dom"/>
</dbReference>
<organism evidence="3 4">
    <name type="scientific">Blautia ammoniilytica</name>
    <dbReference type="NCBI Taxonomy" id="2981782"/>
    <lineage>
        <taxon>Bacteria</taxon>
        <taxon>Bacillati</taxon>
        <taxon>Bacillota</taxon>
        <taxon>Clostridia</taxon>
        <taxon>Lachnospirales</taxon>
        <taxon>Lachnospiraceae</taxon>
        <taxon>Blautia</taxon>
    </lineage>
</organism>
<dbReference type="RefSeq" id="WP_158421343.1">
    <property type="nucleotide sequence ID" value="NZ_JAOQJL010000012.1"/>
</dbReference>
<dbReference type="Gene3D" id="2.40.40.10">
    <property type="entry name" value="RlpA-like domain"/>
    <property type="match status" value="1"/>
</dbReference>
<proteinExistence type="predicted"/>